<accession>A0A1A9K6S7</accession>
<gene>
    <name evidence="2" type="ORF">A9C11_01845</name>
</gene>
<protein>
    <submittedName>
        <fullName evidence="2">Uncharacterized protein</fullName>
    </submittedName>
</protein>
<evidence type="ECO:0000256" key="1">
    <source>
        <dbReference type="SAM" id="MobiDB-lite"/>
    </source>
</evidence>
<feature type="region of interest" description="Disordered" evidence="1">
    <location>
        <begin position="88"/>
        <end position="108"/>
    </location>
</feature>
<reference evidence="2 3" key="1">
    <citation type="submission" date="2016-05" db="EMBL/GenBank/DDBJ databases">
        <title>Genome Sequence of Pseudomonas citronellolis Strain SJTE-3, an Estrogens and Persistent Organic Pollutants degradation strain.</title>
        <authorList>
            <person name="Liang R."/>
        </authorList>
    </citation>
    <scope>NUCLEOTIDE SEQUENCE [LARGE SCALE GENOMIC DNA]</scope>
    <source>
        <strain evidence="2 3">SJTE-3</strain>
    </source>
</reference>
<name>A0A1A9K6S7_9PSED</name>
<proteinExistence type="predicted"/>
<feature type="compositionally biased region" description="Basic and acidic residues" evidence="1">
    <location>
        <begin position="96"/>
        <end position="108"/>
    </location>
</feature>
<dbReference type="EMBL" id="CP015878">
    <property type="protein sequence ID" value="ANI12790.1"/>
    <property type="molecule type" value="Genomic_DNA"/>
</dbReference>
<sequence>MMLPVSFVQFHLQVRSGRFTLMQLCRKTCRGIGRCLQLRLQLALFDLQLMAACFCCLELNLQRLLLRLSRRPGLLCLLKLHAELADQPPLTQGSDHIADNRCGDSEHPADHDDFCRPLASLHDHS</sequence>
<dbReference type="AlphaFoldDB" id="A0A1A9K6S7"/>
<dbReference type="Proteomes" id="UP000077748">
    <property type="component" value="Chromosome"/>
</dbReference>
<evidence type="ECO:0000313" key="3">
    <source>
        <dbReference type="Proteomes" id="UP000077748"/>
    </source>
</evidence>
<organism evidence="2 3">
    <name type="scientific">Pseudomonas citronellolis</name>
    <dbReference type="NCBI Taxonomy" id="53408"/>
    <lineage>
        <taxon>Bacteria</taxon>
        <taxon>Pseudomonadati</taxon>
        <taxon>Pseudomonadota</taxon>
        <taxon>Gammaproteobacteria</taxon>
        <taxon>Pseudomonadales</taxon>
        <taxon>Pseudomonadaceae</taxon>
        <taxon>Pseudomonas</taxon>
    </lineage>
</organism>
<evidence type="ECO:0000313" key="2">
    <source>
        <dbReference type="EMBL" id="ANI12790.1"/>
    </source>
</evidence>